<feature type="domain" description="IgGFc-binding protein N-terminal" evidence="3">
    <location>
        <begin position="109"/>
        <end position="397"/>
    </location>
</feature>
<dbReference type="PANTHER" id="PTHR46534:SF1">
    <property type="entry name" value="IGGFC-BINDING PROTEIN N-TERMINAL DOMAIN-CONTAINING PROTEIN"/>
    <property type="match status" value="1"/>
</dbReference>
<gene>
    <name evidence="4" type="ORF">GCU85_04235</name>
</gene>
<feature type="signal peptide" evidence="2">
    <location>
        <begin position="1"/>
        <end position="20"/>
    </location>
</feature>
<dbReference type="EMBL" id="WHNW01000003">
    <property type="protein sequence ID" value="MPV85944.1"/>
    <property type="molecule type" value="Genomic_DNA"/>
</dbReference>
<keyword evidence="2" id="KW-0732">Signal</keyword>
<proteinExistence type="predicted"/>
<dbReference type="PANTHER" id="PTHR46534">
    <property type="entry name" value="IGGFC_BINDING DOMAIN-CONTAINING PROTEIN"/>
    <property type="match status" value="1"/>
</dbReference>
<dbReference type="InterPro" id="IPR035234">
    <property type="entry name" value="IgGFc-bd_N"/>
</dbReference>
<protein>
    <recommendedName>
        <fullName evidence="3">IgGFc-binding protein N-terminal domain-containing protein</fullName>
    </recommendedName>
</protein>
<evidence type="ECO:0000313" key="5">
    <source>
        <dbReference type="Proteomes" id="UP000471298"/>
    </source>
</evidence>
<comment type="caution">
    <text evidence="4">The sequence shown here is derived from an EMBL/GenBank/DDBJ whole genome shotgun (WGS) entry which is preliminary data.</text>
</comment>
<evidence type="ECO:0000256" key="1">
    <source>
        <dbReference type="SAM" id="Phobius"/>
    </source>
</evidence>
<dbReference type="RefSeq" id="WP_152809689.1">
    <property type="nucleotide sequence ID" value="NZ_WHNW01000003.1"/>
</dbReference>
<dbReference type="Pfam" id="PF17517">
    <property type="entry name" value="IgGFc_binding"/>
    <property type="match status" value="1"/>
</dbReference>
<keyword evidence="1" id="KW-0472">Membrane</keyword>
<keyword evidence="5" id="KW-1185">Reference proteome</keyword>
<dbReference type="Proteomes" id="UP000471298">
    <property type="component" value="Unassembled WGS sequence"/>
</dbReference>
<feature type="chain" id="PRO_5027113808" description="IgGFc-binding protein N-terminal domain-containing protein" evidence="2">
    <location>
        <begin position="21"/>
        <end position="463"/>
    </location>
</feature>
<dbReference type="AlphaFoldDB" id="A0A6N7ESY0"/>
<keyword evidence="1" id="KW-0812">Transmembrane</keyword>
<evidence type="ECO:0000313" key="4">
    <source>
        <dbReference type="EMBL" id="MPV85944.1"/>
    </source>
</evidence>
<feature type="transmembrane region" description="Helical" evidence="1">
    <location>
        <begin position="428"/>
        <end position="450"/>
    </location>
</feature>
<name>A0A6N7ESY0_9GAMM</name>
<organism evidence="4 5">
    <name type="scientific">Ostreibacterium oceani</name>
    <dbReference type="NCBI Taxonomy" id="2654998"/>
    <lineage>
        <taxon>Bacteria</taxon>
        <taxon>Pseudomonadati</taxon>
        <taxon>Pseudomonadota</taxon>
        <taxon>Gammaproteobacteria</taxon>
        <taxon>Cardiobacteriales</taxon>
        <taxon>Ostreibacteriaceae</taxon>
        <taxon>Ostreibacterium</taxon>
    </lineage>
</organism>
<sequence length="463" mass="48351">MTLAALLFSSLGFADFIAVAHNGADPNSSNITLYVFGEPGVTGAINSNDGIFNNTAFTIGVDGYVEIVVPKSQILLNADADSIEQKALLVTSNSPISGYLLNQDNPTTDMTYLLDLEALGTEYRVVTFPSLNVNRAAQMSITATVDNTTVTVVPNVDLDSGQPAGVPFNVVLDAGESVLYIASNGTLTGSLVSADNPIAVFSGNKHLYIGTNSAFDHLFTQLPPTSQYATTYVIPETEFANEGNLVYVVANTDNTEVTLNGALVATINAGEFYQFDTTSGDYLTTSEPVLVAQLLKSNIIAGDGDPGLTFLPGADQGLDTYVFFAPDVMDSNIERHYLSIAIPTSALASLTLNGALVDTSGFVSVAGSGFSYGNVQVPAGMAGLIEADERFIATLSGYGNIESYFTILGTSNSPGASPLSKATPVPSLHFYSLALAVLGLLGLGLLGLAIRRRICLGVSNTIG</sequence>
<evidence type="ECO:0000256" key="2">
    <source>
        <dbReference type="SAM" id="SignalP"/>
    </source>
</evidence>
<dbReference type="InParanoid" id="A0A6N7ESY0"/>
<accession>A0A6N7ESY0</accession>
<keyword evidence="1" id="KW-1133">Transmembrane helix</keyword>
<reference evidence="4 5" key="1">
    <citation type="submission" date="2019-10" db="EMBL/GenBank/DDBJ databases">
        <title>Cardiobacteriales fam. a chemoheterotrophic member of the order Cardiobacteriales, and proposal of Cardiobacteriales fam. nov.</title>
        <authorList>
            <person name="Wang C."/>
        </authorList>
    </citation>
    <scope>NUCLEOTIDE SEQUENCE [LARGE SCALE GENOMIC DNA]</scope>
    <source>
        <strain evidence="4 5">ML27</strain>
    </source>
</reference>
<evidence type="ECO:0000259" key="3">
    <source>
        <dbReference type="Pfam" id="PF17517"/>
    </source>
</evidence>